<name>A0A1V0SE98_9VIRU</name>
<reference evidence="1" key="1">
    <citation type="journal article" date="2017" name="Science">
        <title>Giant viruses with an expanded complement of translation system components.</title>
        <authorList>
            <person name="Schulz F."/>
            <person name="Yutin N."/>
            <person name="Ivanova N.N."/>
            <person name="Ortega D.R."/>
            <person name="Lee T.K."/>
            <person name="Vierheilig J."/>
            <person name="Daims H."/>
            <person name="Horn M."/>
            <person name="Wagner M."/>
            <person name="Jensen G.J."/>
            <person name="Kyrpides N.C."/>
            <person name="Koonin E.V."/>
            <person name="Woyke T."/>
        </authorList>
    </citation>
    <scope>NUCLEOTIDE SEQUENCE</scope>
    <source>
        <strain evidence="1">ILV1</strain>
    </source>
</reference>
<dbReference type="EMBL" id="KY684093">
    <property type="protein sequence ID" value="ARF10032.1"/>
    <property type="molecule type" value="Genomic_DNA"/>
</dbReference>
<organism evidence="1">
    <name type="scientific">Indivirus ILV1</name>
    <dbReference type="NCBI Taxonomy" id="1977633"/>
    <lineage>
        <taxon>Viruses</taxon>
        <taxon>Varidnaviria</taxon>
        <taxon>Bamfordvirae</taxon>
        <taxon>Nucleocytoviricota</taxon>
        <taxon>Megaviricetes</taxon>
        <taxon>Imitervirales</taxon>
        <taxon>Mimiviridae</taxon>
        <taxon>Klosneuvirinae</taxon>
        <taxon>Indivirus</taxon>
    </lineage>
</organism>
<proteinExistence type="predicted"/>
<evidence type="ECO:0000313" key="1">
    <source>
        <dbReference type="EMBL" id="ARF10032.1"/>
    </source>
</evidence>
<protein>
    <submittedName>
        <fullName evidence="1">Uncharacterized protein</fullName>
    </submittedName>
</protein>
<accession>A0A1V0SE98</accession>
<gene>
    <name evidence="1" type="ORF">Indivirus_9_9</name>
</gene>
<sequence length="128" mass="14804">MNKIKKIEISIHWLFFNKFNNIIIKMAEIPGLIILDGITFDVGYRFGGSVNHQGGYSKCLRIYNGKKGQQIINGHDFFGDDKFEVLSSDENANNIVLELSWPLVEVNKRYNDDTLIMDRNVTMMKMKK</sequence>